<name>A0A0K8PCD4_9CHLR</name>
<keyword evidence="1" id="KW-0472">Membrane</keyword>
<proteinExistence type="predicted"/>
<feature type="transmembrane region" description="Helical" evidence="1">
    <location>
        <begin position="203"/>
        <end position="225"/>
    </location>
</feature>
<feature type="transmembrane region" description="Helical" evidence="1">
    <location>
        <begin position="12"/>
        <end position="36"/>
    </location>
</feature>
<accession>A0A0K8PCD4</accession>
<evidence type="ECO:0000256" key="1">
    <source>
        <dbReference type="SAM" id="Phobius"/>
    </source>
</evidence>
<dbReference type="STRING" id="1678840.ATC1_12346"/>
<keyword evidence="1" id="KW-0812">Transmembrane</keyword>
<reference evidence="2" key="1">
    <citation type="journal article" date="2015" name="Genome Announc.">
        <title>Draft Genome Sequence of Anaerolineae Strain TC1, a Novel Isolate from a Methanogenic Wastewater Treatment System.</title>
        <authorList>
            <person name="Matsuura N."/>
            <person name="Tourlousse D.M."/>
            <person name="Sun L."/>
            <person name="Toyonaga M."/>
            <person name="Kuroda K."/>
            <person name="Ohashi A."/>
            <person name="Cruz R."/>
            <person name="Yamaguchi T."/>
            <person name="Sekiguchi Y."/>
        </authorList>
    </citation>
    <scope>NUCLEOTIDE SEQUENCE [LARGE SCALE GENOMIC DNA]</scope>
    <source>
        <strain evidence="2">TC1</strain>
    </source>
</reference>
<dbReference type="AlphaFoldDB" id="A0A0K8PCD4"/>
<dbReference type="EMBL" id="DF968180">
    <property type="protein sequence ID" value="GAP39810.1"/>
    <property type="molecule type" value="Genomic_DNA"/>
</dbReference>
<evidence type="ECO:0000313" key="2">
    <source>
        <dbReference type="EMBL" id="GAP39810.1"/>
    </source>
</evidence>
<dbReference type="Proteomes" id="UP000053370">
    <property type="component" value="Unassembled WGS sequence"/>
</dbReference>
<sequence length="232" mass="26239">MSIKQSSKTFRLMRLLMLFSLTLSMVGFTGLGWLFWSSKQACFEVTILSKTIPITVDGRLCEMITPEVDLNLSWPGRIPLGKPGSIDVHLKSNGDIQWTCSDLSNSFDVLLESRVEIPDSSLHPSDRLIQSFSQSSEMNFFWTVDFHTMSTSELSSFWLNLIVRKTAAELDSNESIIDIENWSLMTKSLPISIISLAGLPYQYLFQVALSLTWSGLFLFLIFLLYDQRGTVA</sequence>
<evidence type="ECO:0000313" key="3">
    <source>
        <dbReference type="Proteomes" id="UP000053370"/>
    </source>
</evidence>
<gene>
    <name evidence="2" type="ORF">ATC1_12346</name>
</gene>
<keyword evidence="1" id="KW-1133">Transmembrane helix</keyword>
<protein>
    <submittedName>
        <fullName evidence="2">Uncharacterized protein</fullName>
    </submittedName>
</protein>
<organism evidence="2">
    <name type="scientific">Flexilinea flocculi</name>
    <dbReference type="NCBI Taxonomy" id="1678840"/>
    <lineage>
        <taxon>Bacteria</taxon>
        <taxon>Bacillati</taxon>
        <taxon>Chloroflexota</taxon>
        <taxon>Anaerolineae</taxon>
        <taxon>Anaerolineales</taxon>
        <taxon>Anaerolineaceae</taxon>
        <taxon>Flexilinea</taxon>
    </lineage>
</organism>
<dbReference type="RefSeq" id="WP_062278550.1">
    <property type="nucleotide sequence ID" value="NZ_DF968180.1"/>
</dbReference>
<keyword evidence="3" id="KW-1185">Reference proteome</keyword>